<name>A0A9D4SZ13_RHISA</name>
<protein>
    <submittedName>
        <fullName evidence="1">Uncharacterized protein</fullName>
    </submittedName>
</protein>
<sequence>MLSTLQLVCLVAFGMYLLYYYTCVVRKPWVICGSTNMRTFLRVNCGSLVEEPFWPPIWCIGSNFQCLVSLIVQVGRFTLHSTYREDATVYVEGAGNDFIAVLSQ</sequence>
<proteinExistence type="predicted"/>
<keyword evidence="2" id="KW-1185">Reference proteome</keyword>
<gene>
    <name evidence="1" type="ORF">HPB52_015422</name>
</gene>
<evidence type="ECO:0000313" key="1">
    <source>
        <dbReference type="EMBL" id="KAH7962310.1"/>
    </source>
</evidence>
<dbReference type="VEuPathDB" id="VectorBase:RSAN_027120"/>
<accession>A0A9D4SZ13</accession>
<reference evidence="1" key="1">
    <citation type="journal article" date="2020" name="Cell">
        <title>Large-Scale Comparative Analyses of Tick Genomes Elucidate Their Genetic Diversity and Vector Capacities.</title>
        <authorList>
            <consortium name="Tick Genome and Microbiome Consortium (TIGMIC)"/>
            <person name="Jia N."/>
            <person name="Wang J."/>
            <person name="Shi W."/>
            <person name="Du L."/>
            <person name="Sun Y."/>
            <person name="Zhan W."/>
            <person name="Jiang J.F."/>
            <person name="Wang Q."/>
            <person name="Zhang B."/>
            <person name="Ji P."/>
            <person name="Bell-Sakyi L."/>
            <person name="Cui X.M."/>
            <person name="Yuan T.T."/>
            <person name="Jiang B.G."/>
            <person name="Yang W.F."/>
            <person name="Lam T.T."/>
            <person name="Chang Q.C."/>
            <person name="Ding S.J."/>
            <person name="Wang X.J."/>
            <person name="Zhu J.G."/>
            <person name="Ruan X.D."/>
            <person name="Zhao L."/>
            <person name="Wei J.T."/>
            <person name="Ye R.Z."/>
            <person name="Que T.C."/>
            <person name="Du C.H."/>
            <person name="Zhou Y.H."/>
            <person name="Cheng J.X."/>
            <person name="Dai P.F."/>
            <person name="Guo W.B."/>
            <person name="Han X.H."/>
            <person name="Huang E.J."/>
            <person name="Li L.F."/>
            <person name="Wei W."/>
            <person name="Gao Y.C."/>
            <person name="Liu J.Z."/>
            <person name="Shao H.Z."/>
            <person name="Wang X."/>
            <person name="Wang C.C."/>
            <person name="Yang T.C."/>
            <person name="Huo Q.B."/>
            <person name="Li W."/>
            <person name="Chen H.Y."/>
            <person name="Chen S.E."/>
            <person name="Zhou L.G."/>
            <person name="Ni X.B."/>
            <person name="Tian J.H."/>
            <person name="Sheng Y."/>
            <person name="Liu T."/>
            <person name="Pan Y.S."/>
            <person name="Xia L.Y."/>
            <person name="Li J."/>
            <person name="Zhao F."/>
            <person name="Cao W.C."/>
        </authorList>
    </citation>
    <scope>NUCLEOTIDE SEQUENCE</scope>
    <source>
        <strain evidence="1">Rsan-2018</strain>
    </source>
</reference>
<dbReference type="EMBL" id="JABSTV010001249">
    <property type="protein sequence ID" value="KAH7962310.1"/>
    <property type="molecule type" value="Genomic_DNA"/>
</dbReference>
<comment type="caution">
    <text evidence="1">The sequence shown here is derived from an EMBL/GenBank/DDBJ whole genome shotgun (WGS) entry which is preliminary data.</text>
</comment>
<dbReference type="AlphaFoldDB" id="A0A9D4SZ13"/>
<organism evidence="1 2">
    <name type="scientific">Rhipicephalus sanguineus</name>
    <name type="common">Brown dog tick</name>
    <name type="synonym">Ixodes sanguineus</name>
    <dbReference type="NCBI Taxonomy" id="34632"/>
    <lineage>
        <taxon>Eukaryota</taxon>
        <taxon>Metazoa</taxon>
        <taxon>Ecdysozoa</taxon>
        <taxon>Arthropoda</taxon>
        <taxon>Chelicerata</taxon>
        <taxon>Arachnida</taxon>
        <taxon>Acari</taxon>
        <taxon>Parasitiformes</taxon>
        <taxon>Ixodida</taxon>
        <taxon>Ixodoidea</taxon>
        <taxon>Ixodidae</taxon>
        <taxon>Rhipicephalinae</taxon>
        <taxon>Rhipicephalus</taxon>
        <taxon>Rhipicephalus</taxon>
    </lineage>
</organism>
<reference evidence="1" key="2">
    <citation type="submission" date="2021-09" db="EMBL/GenBank/DDBJ databases">
        <authorList>
            <person name="Jia N."/>
            <person name="Wang J."/>
            <person name="Shi W."/>
            <person name="Du L."/>
            <person name="Sun Y."/>
            <person name="Zhan W."/>
            <person name="Jiang J."/>
            <person name="Wang Q."/>
            <person name="Zhang B."/>
            <person name="Ji P."/>
            <person name="Sakyi L.B."/>
            <person name="Cui X."/>
            <person name="Yuan T."/>
            <person name="Jiang B."/>
            <person name="Yang W."/>
            <person name="Lam T.T.-Y."/>
            <person name="Chang Q."/>
            <person name="Ding S."/>
            <person name="Wang X."/>
            <person name="Zhu J."/>
            <person name="Ruan X."/>
            <person name="Zhao L."/>
            <person name="Wei J."/>
            <person name="Que T."/>
            <person name="Du C."/>
            <person name="Cheng J."/>
            <person name="Dai P."/>
            <person name="Han X."/>
            <person name="Huang E."/>
            <person name="Gao Y."/>
            <person name="Liu J."/>
            <person name="Shao H."/>
            <person name="Ye R."/>
            <person name="Li L."/>
            <person name="Wei W."/>
            <person name="Wang X."/>
            <person name="Wang C."/>
            <person name="Huo Q."/>
            <person name="Li W."/>
            <person name="Guo W."/>
            <person name="Chen H."/>
            <person name="Chen S."/>
            <person name="Zhou L."/>
            <person name="Zhou L."/>
            <person name="Ni X."/>
            <person name="Tian J."/>
            <person name="Zhou Y."/>
            <person name="Sheng Y."/>
            <person name="Liu T."/>
            <person name="Pan Y."/>
            <person name="Xia L."/>
            <person name="Li J."/>
            <person name="Zhao F."/>
            <person name="Cao W."/>
        </authorList>
    </citation>
    <scope>NUCLEOTIDE SEQUENCE</scope>
    <source>
        <strain evidence="1">Rsan-2018</strain>
        <tissue evidence="1">Larvae</tissue>
    </source>
</reference>
<dbReference type="Proteomes" id="UP000821837">
    <property type="component" value="Chromosome 3"/>
</dbReference>
<evidence type="ECO:0000313" key="2">
    <source>
        <dbReference type="Proteomes" id="UP000821837"/>
    </source>
</evidence>